<sequence length="972" mass="113210">MSDRDDFTLEKANREFRAANYVRAIELYEKIKREKPELSDTIDFNIHAAERYMNGKFGFSKALQAVDQLRIANQVLNSGLWDEEWYAARYRKDIMSGPDSAAPLEYYIAYGWKKGHLPSPDFEIKNSPYPEDLGVNHVSYFLDVLRFKGYHFKKAGPSPNQKKIDSYLNFKSKRQSDKVIYTCLSGDYNDLVQPAYIDFDWDYVCFTDNVDVLRSGKHCGIWELRPIEIKAETPGRVNRWYKMHPHLLFPDHEKSIYIDGNINIIGDYCFKVIFLSDEKILLPKHFCRTCIYDEIAAVKASQRFTGEEKEDFERQRQFLSDEGYPEGLGLSENNFIYRKHHDPVVKSMMNLWHWVLKNYSARDQLGLGYCFWRYGIDLKSSLIENCRINYKNFRVFAHNDNKKLLGDNTEKLTPTVNGAVLVAFSCNDTFVPYLAVALESLVKHSSEATSYDIVILHSSLSEANVVKLSSVETSNISVRFYYMEGLISQIGNQIFPVDGYVPRETYNKCFLSEIFEGYKRCLYLDSDILICADVADLYHHEMSGKSIAASRNVGNINAAFVNKEIKGFPFRDYVHNVLGVNEYEDYFQAGAVLIDLEAVRKIDLLGDSIKALKAVGKPIFFDQCIFNKIFYKDVSFFSTAWNHVWYLQDYSYLKSSLPKDVFYDYAKGRLHPKIIHYASGDKYYNKPEWKLADRFWKFVEASRFERDVLEDCKHRLDEQGLEKIKDYIAFEKWKKPKVLIHLHVYYRDQLPYFMDKLDNVSGVDFDLYVTQVERNPADEKLIKRRFPNVKILTIENSGYDIYPFLVVLKQNRLSQYDFVMKLHTKNFRPAGQDEVYGVGVPGNTWRDRLVDAVLGNEEVFKSNISLLESDERIGCISDKDFIFRTSENNEERNYSLPYWRGRAHLAHSEEYVGGSMFIAKAYPFEKLIDVGVSVDNFRSDEFKTKDYKNLAHVFERLLGLVVGSEKMRLSGR</sequence>
<keyword evidence="2" id="KW-0808">Transferase</keyword>
<evidence type="ECO:0000313" key="6">
    <source>
        <dbReference type="Proteomes" id="UP001273505"/>
    </source>
</evidence>
<dbReference type="PANTHER" id="PTHR13778:SF47">
    <property type="entry name" value="LIPOPOLYSACCHARIDE 1,3-GALACTOSYLTRANSFERASE"/>
    <property type="match status" value="1"/>
</dbReference>
<dbReference type="RefSeq" id="WP_302723517.1">
    <property type="nucleotide sequence ID" value="NZ_JAULRU010000617.1"/>
</dbReference>
<name>A0ABU4RXZ4_9GAMM</name>
<keyword evidence="6" id="KW-1185">Reference proteome</keyword>
<organism evidence="5 6">
    <name type="scientific">Gilvimarinus gilvus</name>
    <dbReference type="NCBI Taxonomy" id="3058038"/>
    <lineage>
        <taxon>Bacteria</taxon>
        <taxon>Pseudomonadati</taxon>
        <taxon>Pseudomonadota</taxon>
        <taxon>Gammaproteobacteria</taxon>
        <taxon>Cellvibrionales</taxon>
        <taxon>Cellvibrionaceae</taxon>
        <taxon>Gilvimarinus</taxon>
    </lineage>
</organism>
<proteinExistence type="predicted"/>
<evidence type="ECO:0000259" key="4">
    <source>
        <dbReference type="Pfam" id="PF04765"/>
    </source>
</evidence>
<evidence type="ECO:0000256" key="3">
    <source>
        <dbReference type="ARBA" id="ARBA00022723"/>
    </source>
</evidence>
<dbReference type="Pfam" id="PF05045">
    <property type="entry name" value="RgpF"/>
    <property type="match status" value="1"/>
</dbReference>
<keyword evidence="3" id="KW-0479">Metal-binding</keyword>
<dbReference type="SUPFAM" id="SSF53448">
    <property type="entry name" value="Nucleotide-diphospho-sugar transferases"/>
    <property type="match status" value="1"/>
</dbReference>
<dbReference type="PANTHER" id="PTHR13778">
    <property type="entry name" value="GLYCOSYLTRANSFERASE 8 DOMAIN-CONTAINING PROTEIN"/>
    <property type="match status" value="1"/>
</dbReference>
<dbReference type="Gene3D" id="3.90.550.10">
    <property type="entry name" value="Spore Coat Polysaccharide Biosynthesis Protein SpsA, Chain A"/>
    <property type="match status" value="1"/>
</dbReference>
<evidence type="ECO:0000256" key="2">
    <source>
        <dbReference type="ARBA" id="ARBA00022679"/>
    </source>
</evidence>
<dbReference type="InterPro" id="IPR050748">
    <property type="entry name" value="Glycosyltrans_8_dom-fam"/>
</dbReference>
<evidence type="ECO:0000313" key="5">
    <source>
        <dbReference type="EMBL" id="MDX6849026.1"/>
    </source>
</evidence>
<reference evidence="5 6" key="1">
    <citation type="submission" date="2023-11" db="EMBL/GenBank/DDBJ databases">
        <title>Gilvimarinus fulvus sp. nov., isolated from the surface of Kelp.</title>
        <authorList>
            <person name="Sun Y.Y."/>
            <person name="Gong Y."/>
            <person name="Du Z.J."/>
        </authorList>
    </citation>
    <scope>NUCLEOTIDE SEQUENCE [LARGE SCALE GENOMIC DNA]</scope>
    <source>
        <strain evidence="5 6">SDUM040013</strain>
    </source>
</reference>
<dbReference type="InterPro" id="IPR002495">
    <property type="entry name" value="Glyco_trans_8"/>
</dbReference>
<dbReference type="InterPro" id="IPR007739">
    <property type="entry name" value="RgpF"/>
</dbReference>
<feature type="domain" description="TOD1/MUCI70 glycosyltransferase-like" evidence="4">
    <location>
        <begin position="211"/>
        <end position="387"/>
    </location>
</feature>
<dbReference type="EMBL" id="JAXAFO010000008">
    <property type="protein sequence ID" value="MDX6849026.1"/>
    <property type="molecule type" value="Genomic_DNA"/>
</dbReference>
<dbReference type="Proteomes" id="UP001273505">
    <property type="component" value="Unassembled WGS sequence"/>
</dbReference>
<comment type="caution">
    <text evidence="5">The sequence shown here is derived from an EMBL/GenBank/DDBJ whole genome shotgun (WGS) entry which is preliminary data.</text>
</comment>
<dbReference type="Pfam" id="PF04765">
    <property type="entry name" value="TOD1_MUCI70"/>
    <property type="match status" value="1"/>
</dbReference>
<dbReference type="InterPro" id="IPR029044">
    <property type="entry name" value="Nucleotide-diphossugar_trans"/>
</dbReference>
<accession>A0ABU4RXZ4</accession>
<protein>
    <submittedName>
        <fullName evidence="5">Glycosyltransferase</fullName>
    </submittedName>
</protein>
<dbReference type="Pfam" id="PF01501">
    <property type="entry name" value="Glyco_transf_8"/>
    <property type="match status" value="1"/>
</dbReference>
<keyword evidence="1" id="KW-0328">Glycosyltransferase</keyword>
<dbReference type="InterPro" id="IPR048354">
    <property type="entry name" value="TOD1_MUCI70_glycTrfase_dom"/>
</dbReference>
<gene>
    <name evidence="5" type="ORF">SCD92_06615</name>
</gene>
<evidence type="ECO:0000256" key="1">
    <source>
        <dbReference type="ARBA" id="ARBA00022676"/>
    </source>
</evidence>